<feature type="coiled-coil region" evidence="1">
    <location>
        <begin position="99"/>
        <end position="133"/>
    </location>
</feature>
<sequence>MMGSRKKKSRRSNGRGSILLISSLLIGSAAVRLGIGAGTAVAEGEFANQLLLPTAGNEADSSSPSPDRAAVGSLLDALIARENRIAEKEDKLKVRAKALDVAQVEIERRLEALKLAEERLSATLAQAQTAAEDDLARLTTVYENMKPKEAAALFEAMEPEFAAGFLARMRPDIAAKIMSGLDPQAAYSISAILAGRNALAPKT</sequence>
<dbReference type="Gene3D" id="1.10.220.30">
    <property type="match status" value="1"/>
</dbReference>
<keyword evidence="1" id="KW-0175">Coiled coil</keyword>
<evidence type="ECO:0000256" key="1">
    <source>
        <dbReference type="SAM" id="Coils"/>
    </source>
</evidence>
<dbReference type="Pfam" id="PF03448">
    <property type="entry name" value="MgtE_N"/>
    <property type="match status" value="1"/>
</dbReference>
<evidence type="ECO:0000313" key="4">
    <source>
        <dbReference type="Proteomes" id="UP001627408"/>
    </source>
</evidence>
<gene>
    <name evidence="3" type="ORF">ACERZ8_06230</name>
</gene>
<name>A0ABW8URX6_9RHOB</name>
<dbReference type="EMBL" id="JBHDIY010000002">
    <property type="protein sequence ID" value="MFL4469484.1"/>
    <property type="molecule type" value="Genomic_DNA"/>
</dbReference>
<dbReference type="SUPFAM" id="SSF158791">
    <property type="entry name" value="MgtE N-terminal domain-like"/>
    <property type="match status" value="1"/>
</dbReference>
<feature type="domain" description="Magnesium transporter MgtE intracellular" evidence="2">
    <location>
        <begin position="136"/>
        <end position="193"/>
    </location>
</feature>
<accession>A0ABW8URX6</accession>
<organism evidence="3 4">
    <name type="scientific">Tateyamaria armeniaca</name>
    <dbReference type="NCBI Taxonomy" id="2518930"/>
    <lineage>
        <taxon>Bacteria</taxon>
        <taxon>Pseudomonadati</taxon>
        <taxon>Pseudomonadota</taxon>
        <taxon>Alphaproteobacteria</taxon>
        <taxon>Rhodobacterales</taxon>
        <taxon>Roseobacteraceae</taxon>
        <taxon>Tateyamaria</taxon>
    </lineage>
</organism>
<keyword evidence="4" id="KW-1185">Reference proteome</keyword>
<dbReference type="Proteomes" id="UP001627408">
    <property type="component" value="Unassembled WGS sequence"/>
</dbReference>
<dbReference type="InterPro" id="IPR006668">
    <property type="entry name" value="Mg_transptr_MgtE_intracell_dom"/>
</dbReference>
<protein>
    <submittedName>
        <fullName evidence="3">MotE family protein</fullName>
    </submittedName>
</protein>
<evidence type="ECO:0000313" key="3">
    <source>
        <dbReference type="EMBL" id="MFL4469484.1"/>
    </source>
</evidence>
<evidence type="ECO:0000259" key="2">
    <source>
        <dbReference type="Pfam" id="PF03448"/>
    </source>
</evidence>
<dbReference type="RefSeq" id="WP_407591328.1">
    <property type="nucleotide sequence ID" value="NZ_JBHDIY010000002.1"/>
</dbReference>
<comment type="caution">
    <text evidence="3">The sequence shown here is derived from an EMBL/GenBank/DDBJ whole genome shotgun (WGS) entry which is preliminary data.</text>
</comment>
<reference evidence="3 4" key="1">
    <citation type="submission" date="2024-08" db="EMBL/GenBank/DDBJ databases">
        <title>Tateyamaria sp. nov., isolated from marine algae.</title>
        <authorList>
            <person name="Choi B.J."/>
            <person name="Kim J.M."/>
            <person name="Lee J.K."/>
            <person name="Choi D.G."/>
            <person name="Bayburt H."/>
            <person name="Baek J.H."/>
            <person name="Han D.M."/>
            <person name="Jeon C.O."/>
        </authorList>
    </citation>
    <scope>NUCLEOTIDE SEQUENCE [LARGE SCALE GENOMIC DNA]</scope>
    <source>
        <strain evidence="3 4">KMU-156</strain>
    </source>
</reference>
<proteinExistence type="predicted"/>